<dbReference type="Proteomes" id="UP000011566">
    <property type="component" value="Unassembled WGS sequence"/>
</dbReference>
<accession>M0LUA5</accession>
<protein>
    <submittedName>
        <fullName evidence="2">Crotonobetainyl-CoA:carnitine CoA-transferase /alpha-methylacyl-CoA racemase 2</fullName>
    </submittedName>
</protein>
<dbReference type="OrthoDB" id="28444at2157"/>
<dbReference type="Pfam" id="PF02515">
    <property type="entry name" value="CoA_transf_3"/>
    <property type="match status" value="1"/>
</dbReference>
<dbReference type="PANTHER" id="PTHR48228:SF5">
    <property type="entry name" value="ALPHA-METHYLACYL-COA RACEMASE"/>
    <property type="match status" value="1"/>
</dbReference>
<gene>
    <name evidence="2" type="ORF">C447_16044</name>
</gene>
<organism evidence="2 3">
    <name type="scientific">Halococcus hamelinensis 100A6</name>
    <dbReference type="NCBI Taxonomy" id="1132509"/>
    <lineage>
        <taxon>Archaea</taxon>
        <taxon>Methanobacteriati</taxon>
        <taxon>Methanobacteriota</taxon>
        <taxon>Stenosarchaea group</taxon>
        <taxon>Halobacteria</taxon>
        <taxon>Halobacteriales</taxon>
        <taxon>Halococcaceae</taxon>
        <taxon>Halococcus</taxon>
    </lineage>
</organism>
<dbReference type="PATRIC" id="fig|1132509.6.peg.3730"/>
<name>M0LUA5_9EURY</name>
<dbReference type="PANTHER" id="PTHR48228">
    <property type="entry name" value="SUCCINYL-COA--D-CITRAMALATE COA-TRANSFERASE"/>
    <property type="match status" value="1"/>
</dbReference>
<dbReference type="GO" id="GO:0016740">
    <property type="term" value="F:transferase activity"/>
    <property type="evidence" value="ECO:0007669"/>
    <property type="project" value="UniProtKB-KW"/>
</dbReference>
<dbReference type="Gene3D" id="3.30.1540.10">
    <property type="entry name" value="formyl-coa transferase, domain 3"/>
    <property type="match status" value="1"/>
</dbReference>
<dbReference type="SUPFAM" id="SSF89796">
    <property type="entry name" value="CoA-transferase family III (CaiB/BaiF)"/>
    <property type="match status" value="1"/>
</dbReference>
<dbReference type="RefSeq" id="WP_007695719.1">
    <property type="nucleotide sequence ID" value="NZ_AJRK01000363.1"/>
</dbReference>
<sequence length="389" mass="41004">MRLDGVRVLDLTRYLPGPYATQLLADAGADVIKIEDPTGDPARHLGFEPDSADGTLFDAVNRGKRSVALDLKSEAGTVAFLDLARDADVVIEGFRPGVADRLGVGYEAVSEEVPDVVYCSLSGYGATGPYETRAGHDLNYVAFAGLLDTNRASESEAPRIPGLQVGDMTGGLFAAFSITGALCSRALGNTGGEHLDVAITDVLLSVSQSLAPAAFGDEPPRPGETALAGALPWYGVYETADGEYLSLAALEPVFWERFCETVDRPDLAECHGTDDEPTRAALREELDALFADRTREEWEGLFAETDATVEPVRTLGEALSHPQTASRGLVERGSGPARIGFPARSSAPAEPGAGVPGHGEHTASVLREAGYGDGDLDRLREADAAVFGD</sequence>
<reference evidence="2 3" key="1">
    <citation type="journal article" date="2014" name="PLoS Genet.">
        <title>Phylogenetically driven sequencing of extremely halophilic archaea reveals strategies for static and dynamic osmo-response.</title>
        <authorList>
            <person name="Becker E.A."/>
            <person name="Seitzer P.M."/>
            <person name="Tritt A."/>
            <person name="Larsen D."/>
            <person name="Krusor M."/>
            <person name="Yao A.I."/>
            <person name="Wu D."/>
            <person name="Madern D."/>
            <person name="Eisen J.A."/>
            <person name="Darling A.E."/>
            <person name="Facciotti M.T."/>
        </authorList>
    </citation>
    <scope>NUCLEOTIDE SEQUENCE [LARGE SCALE GENOMIC DNA]</scope>
    <source>
        <strain evidence="2 3">100A6</strain>
    </source>
</reference>
<evidence type="ECO:0000313" key="2">
    <source>
        <dbReference type="EMBL" id="EMA35685.1"/>
    </source>
</evidence>
<dbReference type="Gene3D" id="3.40.50.10540">
    <property type="entry name" value="Crotonobetainyl-coa:carnitine coa-transferase, domain 1"/>
    <property type="match status" value="1"/>
</dbReference>
<dbReference type="InterPro" id="IPR044855">
    <property type="entry name" value="CoA-Trfase_III_dom3_sf"/>
</dbReference>
<dbReference type="InterPro" id="IPR023606">
    <property type="entry name" value="CoA-Trfase_III_dom_1_sf"/>
</dbReference>
<dbReference type="InterPro" id="IPR003673">
    <property type="entry name" value="CoA-Trfase_fam_III"/>
</dbReference>
<comment type="caution">
    <text evidence="2">The sequence shown here is derived from an EMBL/GenBank/DDBJ whole genome shotgun (WGS) entry which is preliminary data.</text>
</comment>
<feature type="region of interest" description="Disordered" evidence="1">
    <location>
        <begin position="318"/>
        <end position="374"/>
    </location>
</feature>
<dbReference type="InterPro" id="IPR050509">
    <property type="entry name" value="CoA-transferase_III"/>
</dbReference>
<keyword evidence="3" id="KW-1185">Reference proteome</keyword>
<dbReference type="EMBL" id="AOMB01000043">
    <property type="protein sequence ID" value="EMA35685.1"/>
    <property type="molecule type" value="Genomic_DNA"/>
</dbReference>
<keyword evidence="2" id="KW-0808">Transferase</keyword>
<proteinExistence type="predicted"/>
<dbReference type="AlphaFoldDB" id="M0LUA5"/>
<evidence type="ECO:0000313" key="3">
    <source>
        <dbReference type="Proteomes" id="UP000011566"/>
    </source>
</evidence>
<dbReference type="eggNOG" id="arCOG02304">
    <property type="taxonomic scope" value="Archaea"/>
</dbReference>
<evidence type="ECO:0000256" key="1">
    <source>
        <dbReference type="SAM" id="MobiDB-lite"/>
    </source>
</evidence>